<dbReference type="Proteomes" id="UP000251281">
    <property type="component" value="Unassembled WGS sequence"/>
</dbReference>
<dbReference type="InterPro" id="IPR032675">
    <property type="entry name" value="LRR_dom_sf"/>
</dbReference>
<comment type="caution">
    <text evidence="2">The sequence shown here is derived from an EMBL/GenBank/DDBJ whole genome shotgun (WGS) entry which is preliminary data.</text>
</comment>
<feature type="chain" id="PRO_5039618378" description="Leucine-rich repeat domain-containing protein" evidence="1">
    <location>
        <begin position="25"/>
        <end position="188"/>
    </location>
</feature>
<dbReference type="AlphaFoldDB" id="A0A329U204"/>
<evidence type="ECO:0000313" key="2">
    <source>
        <dbReference type="EMBL" id="RAW56567.1"/>
    </source>
</evidence>
<dbReference type="EMBL" id="PRLD01000010">
    <property type="protein sequence ID" value="RAW56567.1"/>
    <property type="molecule type" value="Genomic_DNA"/>
</dbReference>
<name>A0A329U204_9FIRM</name>
<reference evidence="2 3" key="1">
    <citation type="submission" date="2018-02" db="EMBL/GenBank/DDBJ databases">
        <title>Complete genome sequencing of Faecalibacterium prausnitzii strains isolated from the human gut.</title>
        <authorList>
            <person name="Fitzgerald B.C."/>
            <person name="Shkoporov A.N."/>
            <person name="Ross P.R."/>
            <person name="Hill C."/>
        </authorList>
    </citation>
    <scope>NUCLEOTIDE SEQUENCE [LARGE SCALE GENOMIC DNA]</scope>
    <source>
        <strain evidence="2 3">APC923/51-1</strain>
    </source>
</reference>
<dbReference type="Pfam" id="PF13306">
    <property type="entry name" value="LRR_5"/>
    <property type="match status" value="1"/>
</dbReference>
<evidence type="ECO:0000256" key="1">
    <source>
        <dbReference type="SAM" id="SignalP"/>
    </source>
</evidence>
<protein>
    <recommendedName>
        <fullName evidence="4">Leucine-rich repeat domain-containing protein</fullName>
    </recommendedName>
</protein>
<evidence type="ECO:0000313" key="3">
    <source>
        <dbReference type="Proteomes" id="UP000251281"/>
    </source>
</evidence>
<accession>A0A329U204</accession>
<proteinExistence type="predicted"/>
<gene>
    <name evidence="2" type="ORF">C4N24_10665</name>
</gene>
<dbReference type="InterPro" id="IPR026906">
    <property type="entry name" value="LRR_5"/>
</dbReference>
<dbReference type="SUPFAM" id="SSF52058">
    <property type="entry name" value="L domain-like"/>
    <property type="match status" value="1"/>
</dbReference>
<sequence>MKLERKVRLCSAAAAVLIAAIALTGCGGSKSTASSAAASSVAASTAAATNNSCGEGVTWALADGTLTISGTGRMTNFTKDAPAPWADQADQITTVEVEGTVTSVGATAFKDCTALTTVNIADGVEYIEAGAFNGCTALTEVNIPLSVGYIKTGAFKDCNALTSVTIRDNCRLDMNVFPATVEVNYAEG</sequence>
<feature type="signal peptide" evidence="1">
    <location>
        <begin position="1"/>
        <end position="24"/>
    </location>
</feature>
<evidence type="ECO:0008006" key="4">
    <source>
        <dbReference type="Google" id="ProtNLM"/>
    </source>
</evidence>
<organism evidence="2 3">
    <name type="scientific">Faecalibacterium prausnitzii</name>
    <dbReference type="NCBI Taxonomy" id="853"/>
    <lineage>
        <taxon>Bacteria</taxon>
        <taxon>Bacillati</taxon>
        <taxon>Bacillota</taxon>
        <taxon>Clostridia</taxon>
        <taxon>Eubacteriales</taxon>
        <taxon>Oscillospiraceae</taxon>
        <taxon>Faecalibacterium</taxon>
    </lineage>
</organism>
<dbReference type="RefSeq" id="WP_112091397.1">
    <property type="nucleotide sequence ID" value="NZ_JBBNHN010000015.1"/>
</dbReference>
<keyword evidence="1" id="KW-0732">Signal</keyword>
<dbReference type="PROSITE" id="PS51257">
    <property type="entry name" value="PROKAR_LIPOPROTEIN"/>
    <property type="match status" value="1"/>
</dbReference>
<dbReference type="Gene3D" id="3.80.10.10">
    <property type="entry name" value="Ribonuclease Inhibitor"/>
    <property type="match status" value="1"/>
</dbReference>